<reference evidence="3" key="1">
    <citation type="journal article" date="2014" name="Front. Microbiol.">
        <title>High frequency of phylogenetically diverse reductive dehalogenase-homologous genes in deep subseafloor sedimentary metagenomes.</title>
        <authorList>
            <person name="Kawai M."/>
            <person name="Futagami T."/>
            <person name="Toyoda A."/>
            <person name="Takaki Y."/>
            <person name="Nishi S."/>
            <person name="Hori S."/>
            <person name="Arai W."/>
            <person name="Tsubouchi T."/>
            <person name="Morono Y."/>
            <person name="Uchiyama I."/>
            <person name="Ito T."/>
            <person name="Fujiyama A."/>
            <person name="Inagaki F."/>
            <person name="Takami H."/>
        </authorList>
    </citation>
    <scope>NUCLEOTIDE SEQUENCE</scope>
    <source>
        <strain evidence="3">Expedition CK06-06</strain>
    </source>
</reference>
<dbReference type="EMBL" id="BARV01019698">
    <property type="protein sequence ID" value="GAI19407.1"/>
    <property type="molecule type" value="Genomic_DNA"/>
</dbReference>
<comment type="caution">
    <text evidence="3">The sequence shown here is derived from an EMBL/GenBank/DDBJ whole genome shotgun (WGS) entry which is preliminary data.</text>
</comment>
<dbReference type="SMART" id="SM00530">
    <property type="entry name" value="HTH_XRE"/>
    <property type="match status" value="1"/>
</dbReference>
<evidence type="ECO:0000256" key="1">
    <source>
        <dbReference type="ARBA" id="ARBA00023125"/>
    </source>
</evidence>
<dbReference type="Gene3D" id="1.10.260.40">
    <property type="entry name" value="lambda repressor-like DNA-binding domains"/>
    <property type="match status" value="1"/>
</dbReference>
<dbReference type="PROSITE" id="PS50943">
    <property type="entry name" value="HTH_CROC1"/>
    <property type="match status" value="1"/>
</dbReference>
<dbReference type="PANTHER" id="PTHR46558">
    <property type="entry name" value="TRACRIPTIONAL REGULATORY PROTEIN-RELATED-RELATED"/>
    <property type="match status" value="1"/>
</dbReference>
<sequence length="143" mass="16813">MANNLYTKIKKLRKENGFSQEYLAKQLGISRPTFILIEKGKRELTVSELKKLAAILNTPLEEFLSNKKKGVKISIKLERKQRKATKREIRINVPQKKISKFKEVLLYVLEKVGAKPNVGETVLYKLLYFIDFDFYEKYEEQLI</sequence>
<gene>
    <name evidence="3" type="ORF">S06H3_33049</name>
</gene>
<evidence type="ECO:0000313" key="3">
    <source>
        <dbReference type="EMBL" id="GAI19407.1"/>
    </source>
</evidence>
<dbReference type="Pfam" id="PF01381">
    <property type="entry name" value="HTH_3"/>
    <property type="match status" value="1"/>
</dbReference>
<evidence type="ECO:0000259" key="2">
    <source>
        <dbReference type="PROSITE" id="PS50943"/>
    </source>
</evidence>
<dbReference type="CDD" id="cd00093">
    <property type="entry name" value="HTH_XRE"/>
    <property type="match status" value="1"/>
</dbReference>
<feature type="domain" description="HTH cro/C1-type" evidence="2">
    <location>
        <begin position="9"/>
        <end position="63"/>
    </location>
</feature>
<dbReference type="GO" id="GO:0003677">
    <property type="term" value="F:DNA binding"/>
    <property type="evidence" value="ECO:0007669"/>
    <property type="project" value="UniProtKB-KW"/>
</dbReference>
<dbReference type="AlphaFoldDB" id="X1LJ64"/>
<proteinExistence type="predicted"/>
<name>X1LJ64_9ZZZZ</name>
<organism evidence="3">
    <name type="scientific">marine sediment metagenome</name>
    <dbReference type="NCBI Taxonomy" id="412755"/>
    <lineage>
        <taxon>unclassified sequences</taxon>
        <taxon>metagenomes</taxon>
        <taxon>ecological metagenomes</taxon>
    </lineage>
</organism>
<protein>
    <recommendedName>
        <fullName evidence="2">HTH cro/C1-type domain-containing protein</fullName>
    </recommendedName>
</protein>
<dbReference type="SUPFAM" id="SSF47413">
    <property type="entry name" value="lambda repressor-like DNA-binding domains"/>
    <property type="match status" value="1"/>
</dbReference>
<keyword evidence="1" id="KW-0238">DNA-binding</keyword>
<feature type="non-terminal residue" evidence="3">
    <location>
        <position position="143"/>
    </location>
</feature>
<dbReference type="PANTHER" id="PTHR46558:SF4">
    <property type="entry name" value="DNA-BIDING PHAGE PROTEIN"/>
    <property type="match status" value="1"/>
</dbReference>
<dbReference type="InterPro" id="IPR010982">
    <property type="entry name" value="Lambda_DNA-bd_dom_sf"/>
</dbReference>
<accession>X1LJ64</accession>
<dbReference type="InterPro" id="IPR001387">
    <property type="entry name" value="Cro/C1-type_HTH"/>
</dbReference>